<organism evidence="2 3">
    <name type="scientific">Taenia crassiceps</name>
    <dbReference type="NCBI Taxonomy" id="6207"/>
    <lineage>
        <taxon>Eukaryota</taxon>
        <taxon>Metazoa</taxon>
        <taxon>Spiralia</taxon>
        <taxon>Lophotrochozoa</taxon>
        <taxon>Platyhelminthes</taxon>
        <taxon>Cestoda</taxon>
        <taxon>Eucestoda</taxon>
        <taxon>Cyclophyllidea</taxon>
        <taxon>Taeniidae</taxon>
        <taxon>Taenia</taxon>
    </lineage>
</organism>
<reference evidence="2 3" key="1">
    <citation type="journal article" date="2022" name="Front. Cell. Infect. Microbiol.">
        <title>The Genomes of Two Strains of Taenia crassiceps the Animal Model for the Study of Human Cysticercosis.</title>
        <authorList>
            <person name="Bobes R.J."/>
            <person name="Estrada K."/>
            <person name="Rios-Valencia D.G."/>
            <person name="Calderon-Gallegos A."/>
            <person name="de la Torre P."/>
            <person name="Carrero J.C."/>
            <person name="Sanchez-Flores A."/>
            <person name="Laclette J.P."/>
        </authorList>
    </citation>
    <scope>NUCLEOTIDE SEQUENCE [LARGE SCALE GENOMIC DNA]</scope>
    <source>
        <strain evidence="2">WFUcys</strain>
    </source>
</reference>
<evidence type="ECO:0000256" key="1">
    <source>
        <dbReference type="SAM" id="MobiDB-lite"/>
    </source>
</evidence>
<dbReference type="Proteomes" id="UP001651158">
    <property type="component" value="Unassembled WGS sequence"/>
</dbReference>
<gene>
    <name evidence="2" type="ORF">TcWFU_003890</name>
</gene>
<protein>
    <submittedName>
        <fullName evidence="2">Uncharacterized protein</fullName>
    </submittedName>
</protein>
<feature type="compositionally biased region" description="Low complexity" evidence="1">
    <location>
        <begin position="19"/>
        <end position="29"/>
    </location>
</feature>
<name>A0ABR4QQB2_9CEST</name>
<evidence type="ECO:0000313" key="3">
    <source>
        <dbReference type="Proteomes" id="UP001651158"/>
    </source>
</evidence>
<evidence type="ECO:0000313" key="2">
    <source>
        <dbReference type="EMBL" id="KAL5111861.1"/>
    </source>
</evidence>
<keyword evidence="3" id="KW-1185">Reference proteome</keyword>
<sequence>MMARKQNPNSSPSRRRGRSSSTSTSSTMASTLRAVFIDSSLIKGHKNPHQYLKRSQSLVRHPPYHYHVHQSSLSRGRSSRRKSFSCSSSSRSSSSSSSTSNRSSGMHGRDISPVRLIKVNPRSGKSVTKEGRMFVFDSKKYKIEALPGYSKKSQRHQHHHQDYKSGNWSKNGISYVVYRGKAPQSIYLVEMESGGMH</sequence>
<accession>A0ABR4QQB2</accession>
<dbReference type="EMBL" id="JAKROA010000001">
    <property type="protein sequence ID" value="KAL5111861.1"/>
    <property type="molecule type" value="Genomic_DNA"/>
</dbReference>
<proteinExistence type="predicted"/>
<feature type="compositionally biased region" description="Low complexity" evidence="1">
    <location>
        <begin position="84"/>
        <end position="104"/>
    </location>
</feature>
<feature type="region of interest" description="Disordered" evidence="1">
    <location>
        <begin position="68"/>
        <end position="118"/>
    </location>
</feature>
<feature type="region of interest" description="Disordered" evidence="1">
    <location>
        <begin position="1"/>
        <end position="29"/>
    </location>
</feature>
<comment type="caution">
    <text evidence="2">The sequence shown here is derived from an EMBL/GenBank/DDBJ whole genome shotgun (WGS) entry which is preliminary data.</text>
</comment>